<gene>
    <name evidence="2" type="ORF">CURHAP_LOCUS47878</name>
    <name evidence="3" type="ORF">ORAREDHAP_LOCUS47133</name>
</gene>
<evidence type="ECO:0000313" key="4">
    <source>
        <dbReference type="Proteomes" id="UP000507222"/>
    </source>
</evidence>
<reference evidence="5" key="1">
    <citation type="journal article" date="2020" name="Genome Biol.">
        <title>Gamete binning: chromosome-level and haplotype-resolved genome assembly enabled by high-throughput single-cell sequencing of gamete genomes.</title>
        <authorList>
            <person name="Campoy J.A."/>
            <person name="Sun H."/>
            <person name="Goel M."/>
            <person name="Jiao W.-B."/>
            <person name="Folz-Donahue K."/>
            <person name="Wang N."/>
            <person name="Rubio M."/>
            <person name="Liu C."/>
            <person name="Kukat C."/>
            <person name="Ruiz D."/>
            <person name="Huettel B."/>
            <person name="Schneeberger K."/>
        </authorList>
    </citation>
    <scope>NUCLEOTIDE SEQUENCE [LARGE SCALE GENOMIC DNA]</scope>
    <source>
        <strain evidence="5">cv. Rojo Pasion</strain>
    </source>
</reference>
<feature type="region of interest" description="Disordered" evidence="1">
    <location>
        <begin position="52"/>
        <end position="81"/>
    </location>
</feature>
<keyword evidence="5" id="KW-1185">Reference proteome</keyword>
<evidence type="ECO:0000313" key="2">
    <source>
        <dbReference type="EMBL" id="CAB4289304.1"/>
    </source>
</evidence>
<accession>A0A6J5Y0C7</accession>
<dbReference type="EMBL" id="CAEKDK010000008">
    <property type="protein sequence ID" value="CAB4289304.1"/>
    <property type="molecule type" value="Genomic_DNA"/>
</dbReference>
<protein>
    <submittedName>
        <fullName evidence="3">Uncharacterized protein</fullName>
    </submittedName>
</protein>
<evidence type="ECO:0000313" key="5">
    <source>
        <dbReference type="Proteomes" id="UP000507245"/>
    </source>
</evidence>
<dbReference type="Proteomes" id="UP000507245">
    <property type="component" value="Unassembled WGS sequence"/>
</dbReference>
<sequence>MDQKPKGYSGTIKKKKVVSKRKGSTPQFMFMWPTRAFQVYSRPRGAVLFDFQGKHMSPPTANQHEPIHSRTESASFDVKNTRTSRRFLPEKKLEINTEKFKSSKAVAGKSFRSAVFVIATNKVLSN</sequence>
<organism evidence="3 5">
    <name type="scientific">Prunus armeniaca</name>
    <name type="common">Apricot</name>
    <name type="synonym">Armeniaca vulgaris</name>
    <dbReference type="NCBI Taxonomy" id="36596"/>
    <lineage>
        <taxon>Eukaryota</taxon>
        <taxon>Viridiplantae</taxon>
        <taxon>Streptophyta</taxon>
        <taxon>Embryophyta</taxon>
        <taxon>Tracheophyta</taxon>
        <taxon>Spermatophyta</taxon>
        <taxon>Magnoliopsida</taxon>
        <taxon>eudicotyledons</taxon>
        <taxon>Gunneridae</taxon>
        <taxon>Pentapetalae</taxon>
        <taxon>rosids</taxon>
        <taxon>fabids</taxon>
        <taxon>Rosales</taxon>
        <taxon>Rosaceae</taxon>
        <taxon>Amygdaloideae</taxon>
        <taxon>Amygdaleae</taxon>
        <taxon>Prunus</taxon>
    </lineage>
</organism>
<evidence type="ECO:0000256" key="1">
    <source>
        <dbReference type="SAM" id="MobiDB-lite"/>
    </source>
</evidence>
<dbReference type="AlphaFoldDB" id="A0A6J5Y0C7"/>
<proteinExistence type="predicted"/>
<name>A0A6J5Y0C7_PRUAR</name>
<evidence type="ECO:0000313" key="3">
    <source>
        <dbReference type="EMBL" id="CAB4319626.1"/>
    </source>
</evidence>
<dbReference type="EMBL" id="CAEKKB010000008">
    <property type="protein sequence ID" value="CAB4319626.1"/>
    <property type="molecule type" value="Genomic_DNA"/>
</dbReference>
<dbReference type="Proteomes" id="UP000507222">
    <property type="component" value="Unassembled WGS sequence"/>
</dbReference>
<reference evidence="3 4" key="2">
    <citation type="submission" date="2020-05" db="EMBL/GenBank/DDBJ databases">
        <authorList>
            <person name="Campoy J."/>
            <person name="Schneeberger K."/>
            <person name="Spophaly S."/>
        </authorList>
    </citation>
    <scope>NUCLEOTIDE SEQUENCE [LARGE SCALE GENOMIC DNA]</scope>
    <source>
        <strain evidence="3">PruArmRojPasFocal</strain>
    </source>
</reference>